<dbReference type="PANTHER" id="PTHR30472">
    <property type="entry name" value="FERRIC ENTEROBACTIN TRANSPORT SYSTEM PERMEASE PROTEIN"/>
    <property type="match status" value="1"/>
</dbReference>
<feature type="transmembrane region" description="Helical" evidence="8">
    <location>
        <begin position="121"/>
        <end position="143"/>
    </location>
</feature>
<feature type="transmembrane region" description="Helical" evidence="8">
    <location>
        <begin position="155"/>
        <end position="177"/>
    </location>
</feature>
<reference evidence="9 10" key="1">
    <citation type="submission" date="2016-10" db="EMBL/GenBank/DDBJ databases">
        <title>The whole genome sequencing and assembly of Aeribacillus pallidus KCTC3564 strain.</title>
        <authorList>
            <person name="Lee Y.-J."/>
            <person name="Park M.-K."/>
            <person name="Yi H."/>
            <person name="Bahn Y.-S."/>
            <person name="Kim J.F."/>
            <person name="Lee D.-W."/>
        </authorList>
    </citation>
    <scope>NUCLEOTIDE SEQUENCE [LARGE SCALE GENOMIC DNA]</scope>
    <source>
        <strain evidence="9 10">KCTC3564</strain>
    </source>
</reference>
<dbReference type="InterPro" id="IPR037294">
    <property type="entry name" value="ABC_BtuC-like"/>
</dbReference>
<protein>
    <submittedName>
        <fullName evidence="9">Iron ABC transporter permease</fullName>
    </submittedName>
</protein>
<organism evidence="9 10">
    <name type="scientific">Aeribacillus pallidus</name>
    <dbReference type="NCBI Taxonomy" id="33936"/>
    <lineage>
        <taxon>Bacteria</taxon>
        <taxon>Bacillati</taxon>
        <taxon>Bacillota</taxon>
        <taxon>Bacilli</taxon>
        <taxon>Bacillales</taxon>
        <taxon>Bacillaceae</taxon>
        <taxon>Aeribacillus</taxon>
    </lineage>
</organism>
<dbReference type="Pfam" id="PF01032">
    <property type="entry name" value="FecCD"/>
    <property type="match status" value="1"/>
</dbReference>
<evidence type="ECO:0000313" key="10">
    <source>
        <dbReference type="Proteomes" id="UP000214606"/>
    </source>
</evidence>
<feature type="transmembrane region" description="Helical" evidence="8">
    <location>
        <begin position="94"/>
        <end position="115"/>
    </location>
</feature>
<accession>A0A223EAX3</accession>
<dbReference type="InterPro" id="IPR000522">
    <property type="entry name" value="ABC_transptr_permease_BtuC"/>
</dbReference>
<keyword evidence="6 8" id="KW-1133">Transmembrane helix</keyword>
<feature type="transmembrane region" description="Helical" evidence="8">
    <location>
        <begin position="12"/>
        <end position="32"/>
    </location>
</feature>
<dbReference type="KEGG" id="apak:AP3564_11960"/>
<keyword evidence="4" id="KW-1003">Cell membrane</keyword>
<dbReference type="GO" id="GO:0033214">
    <property type="term" value="P:siderophore-iron import into cell"/>
    <property type="evidence" value="ECO:0007669"/>
    <property type="project" value="TreeGrafter"/>
</dbReference>
<evidence type="ECO:0000256" key="4">
    <source>
        <dbReference type="ARBA" id="ARBA00022475"/>
    </source>
</evidence>
<dbReference type="SUPFAM" id="SSF81345">
    <property type="entry name" value="ABC transporter involved in vitamin B12 uptake, BtuC"/>
    <property type="match status" value="1"/>
</dbReference>
<evidence type="ECO:0000256" key="5">
    <source>
        <dbReference type="ARBA" id="ARBA00022692"/>
    </source>
</evidence>
<feature type="transmembrane region" description="Helical" evidence="8">
    <location>
        <begin position="313"/>
        <end position="333"/>
    </location>
</feature>
<evidence type="ECO:0000256" key="2">
    <source>
        <dbReference type="ARBA" id="ARBA00007935"/>
    </source>
</evidence>
<feature type="transmembrane region" description="Helical" evidence="8">
    <location>
        <begin position="62"/>
        <end position="82"/>
    </location>
</feature>
<evidence type="ECO:0000256" key="6">
    <source>
        <dbReference type="ARBA" id="ARBA00022989"/>
    </source>
</evidence>
<dbReference type="EMBL" id="CP017703">
    <property type="protein sequence ID" value="ASS92392.1"/>
    <property type="molecule type" value="Genomic_DNA"/>
</dbReference>
<dbReference type="RefSeq" id="WP_094246482.1">
    <property type="nucleotide sequence ID" value="NZ_CP017703.1"/>
</dbReference>
<proteinExistence type="inferred from homology"/>
<keyword evidence="7 8" id="KW-0472">Membrane</keyword>
<dbReference type="Proteomes" id="UP000214606">
    <property type="component" value="Chromosome"/>
</dbReference>
<evidence type="ECO:0000256" key="7">
    <source>
        <dbReference type="ARBA" id="ARBA00023136"/>
    </source>
</evidence>
<dbReference type="CDD" id="cd06550">
    <property type="entry name" value="TM_ABC_iron-siderophores_like"/>
    <property type="match status" value="1"/>
</dbReference>
<evidence type="ECO:0000313" key="9">
    <source>
        <dbReference type="EMBL" id="ASS92392.1"/>
    </source>
</evidence>
<dbReference type="GO" id="GO:0005886">
    <property type="term" value="C:plasma membrane"/>
    <property type="evidence" value="ECO:0007669"/>
    <property type="project" value="UniProtKB-SubCell"/>
</dbReference>
<dbReference type="FunFam" id="1.10.3470.10:FF:000001">
    <property type="entry name" value="Vitamin B12 ABC transporter permease BtuC"/>
    <property type="match status" value="1"/>
</dbReference>
<keyword evidence="5 8" id="KW-0812">Transmembrane</keyword>
<feature type="transmembrane region" description="Helical" evidence="8">
    <location>
        <begin position="283"/>
        <end position="301"/>
    </location>
</feature>
<comment type="subcellular location">
    <subcellularLocation>
        <location evidence="1">Cell membrane</location>
        <topology evidence="1">Multi-pass membrane protein</topology>
    </subcellularLocation>
</comment>
<evidence type="ECO:0000256" key="3">
    <source>
        <dbReference type="ARBA" id="ARBA00022448"/>
    </source>
</evidence>
<feature type="transmembrane region" description="Helical" evidence="8">
    <location>
        <begin position="246"/>
        <end position="271"/>
    </location>
</feature>
<evidence type="ECO:0000256" key="8">
    <source>
        <dbReference type="SAM" id="Phobius"/>
    </source>
</evidence>
<dbReference type="GO" id="GO:0022857">
    <property type="term" value="F:transmembrane transporter activity"/>
    <property type="evidence" value="ECO:0007669"/>
    <property type="project" value="InterPro"/>
</dbReference>
<dbReference type="PANTHER" id="PTHR30472:SF69">
    <property type="entry name" value="HEME-IRON TRANSPORT SYSTEM PERMEASE PROTEIN ISDF-RELATED"/>
    <property type="match status" value="1"/>
</dbReference>
<comment type="similarity">
    <text evidence="2">Belongs to the binding-protein-dependent transport system permease family. FecCD subfamily.</text>
</comment>
<dbReference type="Gene3D" id="1.10.3470.10">
    <property type="entry name" value="ABC transporter involved in vitamin B12 uptake, BtuC"/>
    <property type="match status" value="1"/>
</dbReference>
<evidence type="ECO:0000256" key="1">
    <source>
        <dbReference type="ARBA" id="ARBA00004651"/>
    </source>
</evidence>
<gene>
    <name evidence="9" type="ORF">AP3564_11960</name>
</gene>
<dbReference type="AlphaFoldDB" id="A0A223EAX3"/>
<sequence length="337" mass="35675">MIHPAIVKKQRLIILVLILLIAATAFIGMGLGTSSVSMNRLLPTILGHGTFKEEFVLFSVRLPRIIVTLLAGMALAVSGAIFQDITRNDLAEPGIIGINAGAGVAIAVFFLFFPIDVGSFVYLLPVAAFIGALLTAGAIYVFSYDRNAGLNPVRLVLIGVGFAMALSGTMIVIISSAERQKVDFIAKWLAGNVWGADWPFILAILPWIVILISFIAFRAQQLNLLSLNDSSAVGVGLKIERERITLLLAAVGLAAAAVSVTGGVAFIGLLAPHLARSLIGPRNQLYLPIAILLGGWLLLLADTIGRNIALPDGIPAGIMTALIGAPYFIYILLKKSS</sequence>
<name>A0A223EAX3_9BACI</name>
<keyword evidence="3" id="KW-0813">Transport</keyword>
<feature type="transmembrane region" description="Helical" evidence="8">
    <location>
        <begin position="197"/>
        <end position="217"/>
    </location>
</feature>